<organism evidence="18 19">
    <name type="scientific">Cervus elaphus papillomavirus 1</name>
    <dbReference type="NCBI Taxonomy" id="1163699"/>
    <lineage>
        <taxon>Viruses</taxon>
        <taxon>Monodnaviria</taxon>
        <taxon>Shotokuvirae</taxon>
        <taxon>Cossaviricota</taxon>
        <taxon>Papovaviricetes</taxon>
        <taxon>Zurhausenvirales</taxon>
        <taxon>Papillomaviridae</taxon>
        <taxon>Firstpapillomavirinae</taxon>
        <taxon>Epsilonpapillomavirus</taxon>
        <taxon>Epsilonpapillomavirus 2</taxon>
    </lineage>
</organism>
<keyword evidence="6 16" id="KW-0479">Metal-binding</keyword>
<evidence type="ECO:0000256" key="17">
    <source>
        <dbReference type="RuleBase" id="RU363123"/>
    </source>
</evidence>
<evidence type="ECO:0000256" key="13">
    <source>
        <dbReference type="ARBA" id="ARBA00023200"/>
    </source>
</evidence>
<keyword evidence="19" id="KW-1185">Reference proteome</keyword>
<feature type="zinc finger region" evidence="16">
    <location>
        <begin position="93"/>
        <end position="129"/>
    </location>
</feature>
<dbReference type="GO" id="GO:0006355">
    <property type="term" value="P:regulation of DNA-templated transcription"/>
    <property type="evidence" value="ECO:0007669"/>
    <property type="project" value="UniProtKB-UniRule"/>
</dbReference>
<feature type="zinc finger region" evidence="16">
    <location>
        <begin position="20"/>
        <end position="56"/>
    </location>
</feature>
<evidence type="ECO:0000256" key="7">
    <source>
        <dbReference type="ARBA" id="ARBA00022771"/>
    </source>
</evidence>
<dbReference type="GO" id="GO:0003677">
    <property type="term" value="F:DNA binding"/>
    <property type="evidence" value="ECO:0007669"/>
    <property type="project" value="UniProtKB-UniRule"/>
</dbReference>
<keyword evidence="14 16" id="KW-0899">Viral immunoevasion</keyword>
<evidence type="ECO:0000256" key="4">
    <source>
        <dbReference type="ARBA" id="ARBA00022581"/>
    </source>
</evidence>
<keyword evidence="13 16" id="KW-1035">Host cytoplasm</keyword>
<evidence type="ECO:0000256" key="14">
    <source>
        <dbReference type="ARBA" id="ARBA00023280"/>
    </source>
</evidence>
<dbReference type="GO" id="GO:0008270">
    <property type="term" value="F:zinc ion binding"/>
    <property type="evidence" value="ECO:0007669"/>
    <property type="project" value="UniProtKB-KW"/>
</dbReference>
<comment type="function">
    <text evidence="16">Plays a major role in the induction and maintenance of cellular transformation. E6 associates with host UBE3A/E6-AP ubiquitin-protein ligase and modulates its activity. Protects host keratinocytes from apoptosis by mediating the degradation of host BAK1. May also inhibit host immune response.</text>
</comment>
<evidence type="ECO:0000256" key="9">
    <source>
        <dbReference type="ARBA" id="ARBA00023015"/>
    </source>
</evidence>
<evidence type="ECO:0000256" key="15">
    <source>
        <dbReference type="ARBA" id="ARBA00023323"/>
    </source>
</evidence>
<gene>
    <name evidence="16" type="primary">E6</name>
</gene>
<dbReference type="Proteomes" id="UP000104464">
    <property type="component" value="Segment"/>
</dbReference>
<dbReference type="GO" id="GO:0039502">
    <property type="term" value="P:symbiont-mediated suppression of host type I interferon-mediated signaling pathway"/>
    <property type="evidence" value="ECO:0007669"/>
    <property type="project" value="UniProtKB-UniRule"/>
</dbReference>
<dbReference type="EMBL" id="KU350625">
    <property type="protein sequence ID" value="ALX18685.1"/>
    <property type="molecule type" value="Genomic_DNA"/>
</dbReference>
<dbReference type="InterPro" id="IPR038575">
    <property type="entry name" value="E6_sf"/>
</dbReference>
<evidence type="ECO:0000256" key="10">
    <source>
        <dbReference type="ARBA" id="ARBA00023125"/>
    </source>
</evidence>
<comment type="subunit">
    <text evidence="16">Forms homodimers. Interacts with ubiquitin-protein ligase UBE3A/E6-AP; this interaction stimulates UBE3A ubiquitin activity. Interacts with host BAK1.</text>
</comment>
<dbReference type="HAMAP" id="MF_04006">
    <property type="entry name" value="HPV_E6"/>
    <property type="match status" value="1"/>
</dbReference>
<evidence type="ECO:0000256" key="1">
    <source>
        <dbReference type="ARBA" id="ARBA00006346"/>
    </source>
</evidence>
<comment type="subcellular location">
    <subcellularLocation>
        <location evidence="16 17">Host cytoplasm</location>
    </subcellularLocation>
    <subcellularLocation>
        <location evidence="16 17">Host nucleus</location>
    </subcellularLocation>
</comment>
<keyword evidence="15 16" id="KW-1119">Modulation of host cell apoptosis by virus</keyword>
<keyword evidence="10 16" id="KW-0238">DNA-binding</keyword>
<comment type="caution">
    <text evidence="16">Lacks conserved residue(s) required for the propagation of feature annotation.</text>
</comment>
<name>A0A182BAE7_9PAPI</name>
<dbReference type="RefSeq" id="YP_009252391.1">
    <property type="nucleotide sequence ID" value="NC_030151.1"/>
</dbReference>
<dbReference type="GO" id="GO:0052150">
    <property type="term" value="P:symbiont-mediated perturbation of host apoptosis"/>
    <property type="evidence" value="ECO:0007669"/>
    <property type="project" value="UniProtKB-KW"/>
</dbReference>
<proteinExistence type="inferred from homology"/>
<evidence type="ECO:0000313" key="19">
    <source>
        <dbReference type="Proteomes" id="UP000104464"/>
    </source>
</evidence>
<reference evidence="18 19" key="1">
    <citation type="journal article" date="2016" name="Virus Genes">
        <title>Genomic characterization of a novel Epsilonpapillomavirus associated with pigmented papillomas in a red deer (Cervus elaphus).</title>
        <authorList>
            <person name="Munday J.S."/>
            <person name="Vaatstra B.L."/>
            <person name="Dunowska M."/>
            <person name="Laurie R.E."/>
            <person name="Hills S."/>
        </authorList>
    </citation>
    <scope>NUCLEOTIDE SEQUENCE [LARGE SCALE GENOMIC DNA]</scope>
    <source>
        <strain evidence="18">BernieDPV</strain>
    </source>
</reference>
<keyword evidence="7 16" id="KW-0863">Zinc-finger</keyword>
<dbReference type="GO" id="GO:0030430">
    <property type="term" value="C:host cell cytoplasm"/>
    <property type="evidence" value="ECO:0007669"/>
    <property type="project" value="UniProtKB-SubCell"/>
</dbReference>
<dbReference type="GO" id="GO:0042025">
    <property type="term" value="C:host cell nucleus"/>
    <property type="evidence" value="ECO:0007669"/>
    <property type="project" value="UniProtKB-SubCell"/>
</dbReference>
<dbReference type="OrthoDB" id="27353at10239"/>
<evidence type="ECO:0000256" key="12">
    <source>
        <dbReference type="ARBA" id="ARBA00023163"/>
    </source>
</evidence>
<keyword evidence="11 16" id="KW-0010">Activator</keyword>
<keyword evidence="8 16" id="KW-0862">Zinc</keyword>
<dbReference type="SUPFAM" id="SSF161229">
    <property type="entry name" value="E6 C-terminal domain-like"/>
    <property type="match status" value="2"/>
</dbReference>
<evidence type="ECO:0000256" key="3">
    <source>
        <dbReference type="ARBA" id="ARBA00022562"/>
    </source>
</evidence>
<accession>A0A182BAE7</accession>
<dbReference type="Gene3D" id="3.30.240.40">
    <property type="entry name" value="E6 early regulatory protein"/>
    <property type="match status" value="2"/>
</dbReference>
<comment type="similarity">
    <text evidence="1 16 17">Belongs to the papillomaviridae E6 protein family.</text>
</comment>
<keyword evidence="2 16" id="KW-0244">Early protein</keyword>
<dbReference type="InterPro" id="IPR001334">
    <property type="entry name" value="E6"/>
</dbReference>
<dbReference type="KEGG" id="vg:27815559"/>
<evidence type="ECO:0000256" key="5">
    <source>
        <dbReference type="ARBA" id="ARBA00022632"/>
    </source>
</evidence>
<evidence type="ECO:0000256" key="2">
    <source>
        <dbReference type="ARBA" id="ARBA00022518"/>
    </source>
</evidence>
<dbReference type="GO" id="GO:0052170">
    <property type="term" value="P:symbiont-mediated suppression of host innate immune response"/>
    <property type="evidence" value="ECO:0007669"/>
    <property type="project" value="UniProtKB-KW"/>
</dbReference>
<keyword evidence="5 16" id="KW-1090">Inhibition of host innate immune response by virus</keyword>
<evidence type="ECO:0000256" key="16">
    <source>
        <dbReference type="HAMAP-Rule" id="MF_04006"/>
    </source>
</evidence>
<sequence>MPAPPVDGRLMPHCFEGLLCVFCRGPLSSFDALKCKSNYYNRVRRGDNDYGACVSCTEKALILERTVFPAVPVDGELIEIILGKSLLEVIIRCYHCGSALNENEKNRHLLDQEPFMSVREKYRGRCYDCSSDGSRPCVFDYTSEDQ</sequence>
<dbReference type="Pfam" id="PF00518">
    <property type="entry name" value="E6"/>
    <property type="match status" value="1"/>
</dbReference>
<evidence type="ECO:0000313" key="18">
    <source>
        <dbReference type="EMBL" id="ALX18685.1"/>
    </source>
</evidence>
<dbReference type="GO" id="GO:0039648">
    <property type="term" value="P:symbiont-mediated perturbation of host ubiquitin-like protein modification"/>
    <property type="evidence" value="ECO:0007669"/>
    <property type="project" value="UniProtKB-UniRule"/>
</dbReference>
<evidence type="ECO:0000256" key="6">
    <source>
        <dbReference type="ARBA" id="ARBA00022723"/>
    </source>
</evidence>
<keyword evidence="12 16" id="KW-0804">Transcription</keyword>
<evidence type="ECO:0000256" key="8">
    <source>
        <dbReference type="ARBA" id="ARBA00022833"/>
    </source>
</evidence>
<dbReference type="GO" id="GO:0006351">
    <property type="term" value="P:DNA-templated transcription"/>
    <property type="evidence" value="ECO:0007669"/>
    <property type="project" value="UniProtKB-UniRule"/>
</dbReference>
<protein>
    <recommendedName>
        <fullName evidence="16 17">Protein E6</fullName>
    </recommendedName>
</protein>
<keyword evidence="3 16" id="KW-1048">Host nucleus</keyword>
<keyword evidence="4 16" id="KW-0945">Host-virus interaction</keyword>
<keyword evidence="9 16" id="KW-0805">Transcription regulation</keyword>
<evidence type="ECO:0000256" key="11">
    <source>
        <dbReference type="ARBA" id="ARBA00023159"/>
    </source>
</evidence>